<keyword evidence="9" id="KW-0317">Glutathione biosynthesis</keyword>
<accession>A0ABT8KPC9</accession>
<dbReference type="InterPro" id="IPR051792">
    <property type="entry name" value="GGT_bact"/>
</dbReference>
<dbReference type="PRINTS" id="PR01210">
    <property type="entry name" value="GGTRANSPTASE"/>
</dbReference>
<evidence type="ECO:0000256" key="7">
    <source>
        <dbReference type="ARBA" id="ARBA00023315"/>
    </source>
</evidence>
<evidence type="ECO:0000256" key="5">
    <source>
        <dbReference type="ARBA" id="ARBA00022801"/>
    </source>
</evidence>
<dbReference type="Proteomes" id="UP001172082">
    <property type="component" value="Unassembled WGS sequence"/>
</dbReference>
<name>A0ABT8KPC9_9BACT</name>
<dbReference type="InterPro" id="IPR029055">
    <property type="entry name" value="Ntn_hydrolases_N"/>
</dbReference>
<dbReference type="EC" id="3.4.19.13" evidence="9"/>
<dbReference type="InterPro" id="IPR000101">
    <property type="entry name" value="GGT_peptidase"/>
</dbReference>
<dbReference type="Gene3D" id="3.60.20.40">
    <property type="match status" value="1"/>
</dbReference>
<evidence type="ECO:0000256" key="6">
    <source>
        <dbReference type="ARBA" id="ARBA00023145"/>
    </source>
</evidence>
<dbReference type="NCBIfam" id="TIGR00066">
    <property type="entry name" value="g_glut_trans"/>
    <property type="match status" value="1"/>
</dbReference>
<dbReference type="EMBL" id="JAUJEA010000004">
    <property type="protein sequence ID" value="MDN5202094.1"/>
    <property type="molecule type" value="Genomic_DNA"/>
</dbReference>
<dbReference type="PANTHER" id="PTHR43199">
    <property type="entry name" value="GLUTATHIONE HYDROLASE"/>
    <property type="match status" value="1"/>
</dbReference>
<evidence type="ECO:0000256" key="8">
    <source>
        <dbReference type="ARBA" id="ARBA00047417"/>
    </source>
</evidence>
<keyword evidence="7 9" id="KW-0012">Acyltransferase</keyword>
<dbReference type="Pfam" id="PF01019">
    <property type="entry name" value="G_glu_transpept"/>
    <property type="match status" value="1"/>
</dbReference>
<comment type="pathway">
    <text evidence="9">Sulfur metabolism; glutathione metabolism.</text>
</comment>
<evidence type="ECO:0000256" key="4">
    <source>
        <dbReference type="ARBA" id="ARBA00022679"/>
    </source>
</evidence>
<dbReference type="Gene3D" id="1.10.246.130">
    <property type="match status" value="1"/>
</dbReference>
<dbReference type="InterPro" id="IPR055262">
    <property type="entry name" value="GGT_CS"/>
</dbReference>
<comment type="subunit">
    <text evidence="9">This enzyme consists of two polypeptide chains, which are synthesized in precursor form from a single polypeptide.</text>
</comment>
<keyword evidence="4 9" id="KW-0808">Transferase</keyword>
<evidence type="ECO:0000256" key="1">
    <source>
        <dbReference type="ARBA" id="ARBA00001049"/>
    </source>
</evidence>
<protein>
    <recommendedName>
        <fullName evidence="9">Glutathione hydrolase proenzyme</fullName>
        <ecNumber evidence="9">2.3.2.2</ecNumber>
        <ecNumber evidence="9">3.4.19.13</ecNumber>
    </recommendedName>
    <component>
        <recommendedName>
            <fullName evidence="9">Glutathione hydrolase large chain</fullName>
        </recommendedName>
    </component>
    <component>
        <recommendedName>
            <fullName evidence="9">Glutathione hydrolase small chain</fullName>
        </recommendedName>
    </component>
</protein>
<reference evidence="10" key="1">
    <citation type="submission" date="2023-06" db="EMBL/GenBank/DDBJ databases">
        <title>Genomic of Parafulvivirga corallium.</title>
        <authorList>
            <person name="Wang G."/>
        </authorList>
    </citation>
    <scope>NUCLEOTIDE SEQUENCE</scope>
    <source>
        <strain evidence="10">BMA10</strain>
    </source>
</reference>
<dbReference type="EC" id="2.3.2.2" evidence="9"/>
<comment type="catalytic activity">
    <reaction evidence="1 9">
        <text>an S-substituted glutathione + H2O = an S-substituted L-cysteinylglycine + L-glutamate</text>
        <dbReference type="Rhea" id="RHEA:59468"/>
        <dbReference type="ChEBI" id="CHEBI:15377"/>
        <dbReference type="ChEBI" id="CHEBI:29985"/>
        <dbReference type="ChEBI" id="CHEBI:90779"/>
        <dbReference type="ChEBI" id="CHEBI:143103"/>
        <dbReference type="EC" id="3.4.19.13"/>
    </reaction>
</comment>
<dbReference type="InterPro" id="IPR043138">
    <property type="entry name" value="GGT_lsub"/>
</dbReference>
<sequence>MKKYTTIFIALIIISFGCKRNSKYDDIVTRKSGLITDSAMVVSAHPLASEVGAKVLKDGGNAVDAAVAVQFALAVVYPVAGNIGGGGFMVYRKHNGEVATLDFREQAPGRASRDMYLDDEGNVIENLSTRGHLAAGVPGSVDGMVKAHEMYGTLPWKDLVQPAINLAKNGFKLTKHEADGLNANQEVFKEYNTVAPSYVIKDQWKEGDIIKYKDLAKTLKLIRDNGRDGFYSGLTAENIVKEMERGNGLISLEDLQNYQAKWREPIVGYYRDHKIISMPPPSSGGIALLQLLQNIEPFPVDQWGPHTTKTVHLMAEAERRVYADRAAHLGDPDYWTVPLEDLKDINYNLSRMENFNQDSATNSDDIAAGIFAMVESEQTTHFSIVDKYGNAVAITTTLNGGYGSKVFVGGAGFLLNNEMDDFSSKPGSPNMYGLVGGEANAIAPGKRMLSSMTPTIVERDGNLLMVVGTPGGSTIITSVFQTIVNVLDHKMGMQDAVSAKRFHHQWRPDSIIMEKNALDSTVINALSEMGHHFTSRNGIGKVDAILVLPDGKLEGGADPRRDDAASGF</sequence>
<evidence type="ECO:0000313" key="10">
    <source>
        <dbReference type="EMBL" id="MDN5202094.1"/>
    </source>
</evidence>
<dbReference type="GO" id="GO:0103068">
    <property type="term" value="F:leukotriene C4 gamma-glutamyl transferase activity"/>
    <property type="evidence" value="ECO:0007669"/>
    <property type="project" value="UniProtKB-EC"/>
</dbReference>
<keyword evidence="6 9" id="KW-0865">Zymogen</keyword>
<comment type="PTM">
    <text evidence="9">Cleaved by autocatalysis into a large and a small subunit.</text>
</comment>
<proteinExistence type="inferred from homology"/>
<dbReference type="PROSITE" id="PS00462">
    <property type="entry name" value="G_GLU_TRANSPEPTIDASE"/>
    <property type="match status" value="1"/>
</dbReference>
<dbReference type="InterPro" id="IPR043137">
    <property type="entry name" value="GGT_ssub_C"/>
</dbReference>
<keyword evidence="5 9" id="KW-0378">Hydrolase</keyword>
<comment type="caution">
    <text evidence="10">The sequence shown here is derived from an EMBL/GenBank/DDBJ whole genome shotgun (WGS) entry which is preliminary data.</text>
</comment>
<gene>
    <name evidence="10" type="primary">ggt</name>
    <name evidence="10" type="ORF">QQ008_11990</name>
</gene>
<comment type="catalytic activity">
    <reaction evidence="8 9">
        <text>an N-terminal (5-L-glutamyl)-[peptide] + an alpha-amino acid = 5-L-glutamyl amino acid + an N-terminal L-alpha-aminoacyl-[peptide]</text>
        <dbReference type="Rhea" id="RHEA:23904"/>
        <dbReference type="Rhea" id="RHEA-COMP:9780"/>
        <dbReference type="Rhea" id="RHEA-COMP:9795"/>
        <dbReference type="ChEBI" id="CHEBI:77644"/>
        <dbReference type="ChEBI" id="CHEBI:78597"/>
        <dbReference type="ChEBI" id="CHEBI:78599"/>
        <dbReference type="ChEBI" id="CHEBI:78608"/>
        <dbReference type="EC" id="2.3.2.2"/>
    </reaction>
</comment>
<evidence type="ECO:0000313" key="11">
    <source>
        <dbReference type="Proteomes" id="UP001172082"/>
    </source>
</evidence>
<organism evidence="10 11">
    <name type="scientific">Splendidivirga corallicola</name>
    <dbReference type="NCBI Taxonomy" id="3051826"/>
    <lineage>
        <taxon>Bacteria</taxon>
        <taxon>Pseudomonadati</taxon>
        <taxon>Bacteroidota</taxon>
        <taxon>Cytophagia</taxon>
        <taxon>Cytophagales</taxon>
        <taxon>Splendidivirgaceae</taxon>
        <taxon>Splendidivirga</taxon>
    </lineage>
</organism>
<evidence type="ECO:0000256" key="9">
    <source>
        <dbReference type="RuleBase" id="RU368036"/>
    </source>
</evidence>
<dbReference type="PROSITE" id="PS51257">
    <property type="entry name" value="PROKAR_LIPOPROTEIN"/>
    <property type="match status" value="1"/>
</dbReference>
<comment type="catalytic activity">
    <reaction evidence="2 9">
        <text>glutathione + H2O = L-cysteinylglycine + L-glutamate</text>
        <dbReference type="Rhea" id="RHEA:28807"/>
        <dbReference type="ChEBI" id="CHEBI:15377"/>
        <dbReference type="ChEBI" id="CHEBI:29985"/>
        <dbReference type="ChEBI" id="CHEBI:57925"/>
        <dbReference type="ChEBI" id="CHEBI:61694"/>
        <dbReference type="EC" id="3.4.19.13"/>
    </reaction>
</comment>
<dbReference type="PANTHER" id="PTHR43199:SF1">
    <property type="entry name" value="GLUTATHIONE HYDROLASE PROENZYME"/>
    <property type="match status" value="1"/>
</dbReference>
<evidence type="ECO:0000256" key="2">
    <source>
        <dbReference type="ARBA" id="ARBA00001089"/>
    </source>
</evidence>
<dbReference type="SUPFAM" id="SSF56235">
    <property type="entry name" value="N-terminal nucleophile aminohydrolases (Ntn hydrolases)"/>
    <property type="match status" value="1"/>
</dbReference>
<comment type="similarity">
    <text evidence="3 9">Belongs to the gamma-glutamyltransferase family.</text>
</comment>
<keyword evidence="11" id="KW-1185">Reference proteome</keyword>
<evidence type="ECO:0000256" key="3">
    <source>
        <dbReference type="ARBA" id="ARBA00009381"/>
    </source>
</evidence>